<evidence type="ECO:0000313" key="5">
    <source>
        <dbReference type="Proteomes" id="UP000012317"/>
    </source>
</evidence>
<feature type="transmembrane region" description="Helical" evidence="3">
    <location>
        <begin position="143"/>
        <end position="169"/>
    </location>
</feature>
<accession>N1WRS9</accession>
<feature type="region of interest" description="Disordered" evidence="2">
    <location>
        <begin position="1"/>
        <end position="31"/>
    </location>
</feature>
<keyword evidence="3" id="KW-1133">Transmembrane helix</keyword>
<dbReference type="AlphaFoldDB" id="N1WRS9"/>
<feature type="transmembrane region" description="Helical" evidence="3">
    <location>
        <begin position="233"/>
        <end position="251"/>
    </location>
</feature>
<evidence type="ECO:0000256" key="1">
    <source>
        <dbReference type="SAM" id="Coils"/>
    </source>
</evidence>
<evidence type="ECO:0000256" key="3">
    <source>
        <dbReference type="SAM" id="Phobius"/>
    </source>
</evidence>
<sequence length="414" mass="47278">MEALKNKTKGINSSKPEEAQKSKQTNSNITRVKSFSNYGHLQSGLNRGDATSLKTFLNWIKDGFVVDENYNEQETNEKRKSLEAKIEDKKDDKQKVIAEKKVIEQVQIPNKNQDRTNLNNSIADIQNDLDNEMLETGFQSTNYYLYTGLTIVLAVYLIFFYASTIYSAFFRSAGLLVETSGDDLAMVIGSIFDMNGILNPSPNLIIVYLGSFLFFALGIIPHTIKGSYRTLKIAGFLLGTLIVDALLAYKIDKSIHEIKVMAGIGEENWDFWASENFYLVLAFGYLAYLVFGYMYQLMNEEKTKKNPKKIAQRNINLIREQIKEVNQMINKYEEQIVELQSKVEMLESRIGLLMKSLNDTMINPEVLSKSLNSFYIGWRQFLNGSSEIGAEKVECENIYKTFMEENFKTISSLN</sequence>
<proteinExistence type="predicted"/>
<evidence type="ECO:0000313" key="4">
    <source>
        <dbReference type="EMBL" id="EMY79932.1"/>
    </source>
</evidence>
<name>N1WRS9_9FLAO</name>
<feature type="transmembrane region" description="Helical" evidence="3">
    <location>
        <begin position="204"/>
        <end position="221"/>
    </location>
</feature>
<reference evidence="4 5" key="1">
    <citation type="journal article" date="2014" name="Genome Biol. Evol.">
        <title>Extensive gene acquisition in the extremely psychrophilic bacterial species Psychroflexus torquis and the link to sea-ice ecosystem specialism.</title>
        <authorList>
            <person name="Feng S."/>
            <person name="Powell S.M."/>
            <person name="Wilson R."/>
            <person name="Bowman J.P."/>
        </authorList>
    </citation>
    <scope>NUCLEOTIDE SEQUENCE [LARGE SCALE GENOMIC DNA]</scope>
    <source>
        <strain evidence="4 5">ACAM 44</strain>
    </source>
</reference>
<keyword evidence="5" id="KW-1185">Reference proteome</keyword>
<keyword evidence="3" id="KW-0812">Transmembrane</keyword>
<keyword evidence="1" id="KW-0175">Coiled coil</keyword>
<protein>
    <submittedName>
        <fullName evidence="4">Uncharacterized protein</fullName>
    </submittedName>
</protein>
<gene>
    <name evidence="4" type="ORF">pgond44_14493</name>
</gene>
<feature type="coiled-coil region" evidence="1">
    <location>
        <begin position="72"/>
        <end position="135"/>
    </location>
</feature>
<dbReference type="Proteomes" id="UP000012317">
    <property type="component" value="Unassembled WGS sequence"/>
</dbReference>
<dbReference type="EMBL" id="APLF01000026">
    <property type="protein sequence ID" value="EMY79932.1"/>
    <property type="molecule type" value="Genomic_DNA"/>
</dbReference>
<evidence type="ECO:0000256" key="2">
    <source>
        <dbReference type="SAM" id="MobiDB-lite"/>
    </source>
</evidence>
<feature type="coiled-coil region" evidence="1">
    <location>
        <begin position="308"/>
        <end position="349"/>
    </location>
</feature>
<keyword evidence="3" id="KW-0472">Membrane</keyword>
<dbReference type="eggNOG" id="COG1377">
    <property type="taxonomic scope" value="Bacteria"/>
</dbReference>
<organism evidence="4 5">
    <name type="scientific">Psychroflexus gondwanensis ACAM 44</name>
    <dbReference type="NCBI Taxonomy" id="1189619"/>
    <lineage>
        <taxon>Bacteria</taxon>
        <taxon>Pseudomonadati</taxon>
        <taxon>Bacteroidota</taxon>
        <taxon>Flavobacteriia</taxon>
        <taxon>Flavobacteriales</taxon>
        <taxon>Flavobacteriaceae</taxon>
        <taxon>Psychroflexus</taxon>
    </lineage>
</organism>
<comment type="caution">
    <text evidence="4">The sequence shown here is derived from an EMBL/GenBank/DDBJ whole genome shotgun (WGS) entry which is preliminary data.</text>
</comment>
<feature type="compositionally biased region" description="Polar residues" evidence="2">
    <location>
        <begin position="22"/>
        <end position="31"/>
    </location>
</feature>
<feature type="transmembrane region" description="Helical" evidence="3">
    <location>
        <begin position="277"/>
        <end position="295"/>
    </location>
</feature>
<dbReference type="RefSeq" id="WP_003445126.1">
    <property type="nucleotide sequence ID" value="NZ_APLF01000026.1"/>
</dbReference>
<dbReference type="STRING" id="1189619.pgond44_14493"/>